<keyword evidence="11" id="KW-1185">Reference proteome</keyword>
<protein>
    <submittedName>
        <fullName evidence="10">M3 family metallopeptidase</fullName>
        <ecNumber evidence="10">3.4.24.-</ecNumber>
    </submittedName>
</protein>
<keyword evidence="8" id="KW-0732">Signal</keyword>
<comment type="similarity">
    <text evidence="1 7">Belongs to the peptidase M3 family.</text>
</comment>
<dbReference type="InterPro" id="IPR024079">
    <property type="entry name" value="MetalloPept_cat_dom_sf"/>
</dbReference>
<feature type="signal peptide" evidence="8">
    <location>
        <begin position="1"/>
        <end position="32"/>
    </location>
</feature>
<dbReference type="PANTHER" id="PTHR11804:SF84">
    <property type="entry name" value="SACCHAROLYSIN"/>
    <property type="match status" value="1"/>
</dbReference>
<dbReference type="InterPro" id="IPR024077">
    <property type="entry name" value="Neurolysin/TOP_dom2"/>
</dbReference>
<comment type="caution">
    <text evidence="10">The sequence shown here is derived from an EMBL/GenBank/DDBJ whole genome shotgun (WGS) entry which is preliminary data.</text>
</comment>
<dbReference type="EC" id="3.4.24.-" evidence="10"/>
<dbReference type="PROSITE" id="PS51257">
    <property type="entry name" value="PROKAR_LIPOPROTEIN"/>
    <property type="match status" value="1"/>
</dbReference>
<accession>A0ABV7FLJ3</accession>
<evidence type="ECO:0000256" key="4">
    <source>
        <dbReference type="ARBA" id="ARBA00022801"/>
    </source>
</evidence>
<evidence type="ECO:0000313" key="10">
    <source>
        <dbReference type="EMBL" id="MFC3117064.1"/>
    </source>
</evidence>
<dbReference type="Gene3D" id="1.10.1370.40">
    <property type="match status" value="1"/>
</dbReference>
<dbReference type="CDD" id="cd06455">
    <property type="entry name" value="M3A_TOP"/>
    <property type="match status" value="1"/>
</dbReference>
<dbReference type="GO" id="GO:0016787">
    <property type="term" value="F:hydrolase activity"/>
    <property type="evidence" value="ECO:0007669"/>
    <property type="project" value="UniProtKB-KW"/>
</dbReference>
<sequence>MSPCKQVLATVITPWKLLKPASFLALSIGLLAGCDSRPEAEGSSDVVASVAWQKPADAKAADYLAGCEADHGQIRTQMKAFAAESIHYQPQELLGAINNIDLLLDKQMNLASLYANVHPNEAVRASAEECEQKFVELISEISLSRPLYNHLVAVDTTGLDAQDKRLVEHLLLDFKRAGVDKDEATRARIKKLNEEINLIGQNFDKNIRDGARQLVLDSVDDLKGLPQDYIDTHKPNEDGKIILTTAYPDYVPFMQYAENDELRKKFYVIFRQQAYPENKAVLQSLIEKRHELAQILGYENFSAFITEDKMIGSPANVQSFIDKVSAVATPRAEQEYQQLLARLQQIDPTATRVEDWQKMYVEHLVKKEDYQVNAQEVRQYFHYDKVKQGIFELVQAMFGVSIRPWQTDVWHESVNAYEILEGEKVIGRFYLDMHPRTGKYKHAAAFSVVNGIDGVQLPVAALVCNFPGDDGSSGLMEHADVETFLHEFGHLLHGIFAGTNQRWMYFSGIKTEWDFVEAPSQMLEEWVWDTETLASFAQNDKGEVIPQELVAKMIAARDFGRAMWTKHQLFYAALSLGLYNTDPSKLDLNKAMEEIQSTYSPFGYVDDTYFYASFGHLNGYSSIYYTYMWSLVIAADMHSEFMKKGLRNPELSQHFRKTVLEPGGSKDAADLVKDFLGRPYSFDAFAKDLSVK</sequence>
<dbReference type="Proteomes" id="UP001595555">
    <property type="component" value="Unassembled WGS sequence"/>
</dbReference>
<evidence type="ECO:0000256" key="2">
    <source>
        <dbReference type="ARBA" id="ARBA00022670"/>
    </source>
</evidence>
<dbReference type="Gene3D" id="1.10.1370.10">
    <property type="entry name" value="Neurolysin, domain 3"/>
    <property type="match status" value="1"/>
</dbReference>
<evidence type="ECO:0000256" key="1">
    <source>
        <dbReference type="ARBA" id="ARBA00006040"/>
    </source>
</evidence>
<keyword evidence="2 7" id="KW-0645">Protease</keyword>
<feature type="chain" id="PRO_5045809126" evidence="8">
    <location>
        <begin position="33"/>
        <end position="692"/>
    </location>
</feature>
<evidence type="ECO:0000256" key="3">
    <source>
        <dbReference type="ARBA" id="ARBA00022723"/>
    </source>
</evidence>
<name>A0ABV7FLJ3_9GAMM</name>
<proteinExistence type="inferred from homology"/>
<dbReference type="Gene3D" id="3.40.390.10">
    <property type="entry name" value="Collagenase (Catalytic Domain)"/>
    <property type="match status" value="1"/>
</dbReference>
<gene>
    <name evidence="10" type="ORF">ACFODX_15960</name>
</gene>
<dbReference type="RefSeq" id="WP_378120967.1">
    <property type="nucleotide sequence ID" value="NZ_JBHRTF010000006.1"/>
</dbReference>
<dbReference type="PANTHER" id="PTHR11804">
    <property type="entry name" value="PROTEASE M3 THIMET OLIGOPEPTIDASE-RELATED"/>
    <property type="match status" value="1"/>
</dbReference>
<keyword evidence="4 7" id="KW-0378">Hydrolase</keyword>
<evidence type="ECO:0000256" key="5">
    <source>
        <dbReference type="ARBA" id="ARBA00022833"/>
    </source>
</evidence>
<evidence type="ECO:0000256" key="7">
    <source>
        <dbReference type="RuleBase" id="RU003435"/>
    </source>
</evidence>
<evidence type="ECO:0000256" key="6">
    <source>
        <dbReference type="ARBA" id="ARBA00023049"/>
    </source>
</evidence>
<dbReference type="Pfam" id="PF01432">
    <property type="entry name" value="Peptidase_M3"/>
    <property type="match status" value="1"/>
</dbReference>
<reference evidence="11" key="1">
    <citation type="journal article" date="2019" name="Int. J. Syst. Evol. Microbiol.">
        <title>The Global Catalogue of Microorganisms (GCM) 10K type strain sequencing project: providing services to taxonomists for standard genome sequencing and annotation.</title>
        <authorList>
            <consortium name="The Broad Institute Genomics Platform"/>
            <consortium name="The Broad Institute Genome Sequencing Center for Infectious Disease"/>
            <person name="Wu L."/>
            <person name="Ma J."/>
        </authorList>
    </citation>
    <scope>NUCLEOTIDE SEQUENCE [LARGE SCALE GENOMIC DNA]</scope>
    <source>
        <strain evidence="11">KCTC 52237</strain>
    </source>
</reference>
<keyword evidence="3 7" id="KW-0479">Metal-binding</keyword>
<feature type="domain" description="Peptidase M3A/M3B catalytic" evidence="9">
    <location>
        <begin position="253"/>
        <end position="689"/>
    </location>
</feature>
<evidence type="ECO:0000259" key="9">
    <source>
        <dbReference type="Pfam" id="PF01432"/>
    </source>
</evidence>
<dbReference type="EMBL" id="JBHRTF010000006">
    <property type="protein sequence ID" value="MFC3117064.1"/>
    <property type="molecule type" value="Genomic_DNA"/>
</dbReference>
<evidence type="ECO:0000256" key="8">
    <source>
        <dbReference type="SAM" id="SignalP"/>
    </source>
</evidence>
<organism evidence="10 11">
    <name type="scientific">Cellvibrio fontiphilus</name>
    <dbReference type="NCBI Taxonomy" id="1815559"/>
    <lineage>
        <taxon>Bacteria</taxon>
        <taxon>Pseudomonadati</taxon>
        <taxon>Pseudomonadota</taxon>
        <taxon>Gammaproteobacteria</taxon>
        <taxon>Cellvibrionales</taxon>
        <taxon>Cellvibrionaceae</taxon>
        <taxon>Cellvibrio</taxon>
    </lineage>
</organism>
<dbReference type="InterPro" id="IPR001567">
    <property type="entry name" value="Pept_M3A_M3B_dom"/>
</dbReference>
<dbReference type="SUPFAM" id="SSF55486">
    <property type="entry name" value="Metalloproteases ('zincins'), catalytic domain"/>
    <property type="match status" value="1"/>
</dbReference>
<keyword evidence="5 7" id="KW-0862">Zinc</keyword>
<dbReference type="InterPro" id="IPR045090">
    <property type="entry name" value="Pept_M3A_M3B"/>
</dbReference>
<keyword evidence="6 7" id="KW-0482">Metalloprotease</keyword>
<evidence type="ECO:0000313" key="11">
    <source>
        <dbReference type="Proteomes" id="UP001595555"/>
    </source>
</evidence>
<comment type="cofactor">
    <cofactor evidence="7">
        <name>Zn(2+)</name>
        <dbReference type="ChEBI" id="CHEBI:29105"/>
    </cofactor>
    <text evidence="7">Binds 1 zinc ion.</text>
</comment>